<keyword evidence="1 3" id="KW-0658">Purine biosynthesis</keyword>
<dbReference type="EC" id="5.4.99.18" evidence="3 4"/>
<evidence type="ECO:0000256" key="3">
    <source>
        <dbReference type="HAMAP-Rule" id="MF_01929"/>
    </source>
</evidence>
<evidence type="ECO:0000256" key="5">
    <source>
        <dbReference type="PIRSR" id="PIRSR001338-1"/>
    </source>
</evidence>
<dbReference type="Gene3D" id="3.40.50.1970">
    <property type="match status" value="1"/>
</dbReference>
<dbReference type="Pfam" id="PF00731">
    <property type="entry name" value="AIRC"/>
    <property type="match status" value="1"/>
</dbReference>
<evidence type="ECO:0000256" key="1">
    <source>
        <dbReference type="ARBA" id="ARBA00022755"/>
    </source>
</evidence>
<keyword evidence="2 3" id="KW-0413">Isomerase</keyword>
<organism evidence="7 8">
    <name type="scientific">Candidatus Nomurabacteria bacterium RIFCSPLOWO2_01_FULL_39_17</name>
    <dbReference type="NCBI Taxonomy" id="1801770"/>
    <lineage>
        <taxon>Bacteria</taxon>
        <taxon>Candidatus Nomuraibacteriota</taxon>
    </lineage>
</organism>
<dbReference type="EMBL" id="MFUU01000018">
    <property type="protein sequence ID" value="OGI85779.1"/>
    <property type="molecule type" value="Genomic_DNA"/>
</dbReference>
<evidence type="ECO:0000313" key="7">
    <source>
        <dbReference type="EMBL" id="OGI85779.1"/>
    </source>
</evidence>
<dbReference type="GO" id="GO:0034023">
    <property type="term" value="F:5-(carboxyamino)imidazole ribonucleotide mutase activity"/>
    <property type="evidence" value="ECO:0007669"/>
    <property type="project" value="UniProtKB-UniRule"/>
</dbReference>
<reference evidence="7 8" key="1">
    <citation type="journal article" date="2016" name="Nat. Commun.">
        <title>Thousands of microbial genomes shed light on interconnected biogeochemical processes in an aquifer system.</title>
        <authorList>
            <person name="Anantharaman K."/>
            <person name="Brown C.T."/>
            <person name="Hug L.A."/>
            <person name="Sharon I."/>
            <person name="Castelle C.J."/>
            <person name="Probst A.J."/>
            <person name="Thomas B.C."/>
            <person name="Singh A."/>
            <person name="Wilkins M.J."/>
            <person name="Karaoz U."/>
            <person name="Brodie E.L."/>
            <person name="Williams K.H."/>
            <person name="Hubbard S.S."/>
            <person name="Banfield J.F."/>
        </authorList>
    </citation>
    <scope>NUCLEOTIDE SEQUENCE [LARGE SCALE GENOMIC DNA]</scope>
</reference>
<protein>
    <recommendedName>
        <fullName evidence="3 4">N5-carboxyaminoimidazole ribonucleotide mutase</fullName>
        <shortName evidence="3 4">N5-CAIR mutase</shortName>
        <ecNumber evidence="3 4">5.4.99.18</ecNumber>
    </recommendedName>
    <alternativeName>
        <fullName evidence="3">5-(carboxyamino)imidazole ribonucleotide mutase</fullName>
    </alternativeName>
</protein>
<dbReference type="NCBIfam" id="TIGR01162">
    <property type="entry name" value="purE"/>
    <property type="match status" value="1"/>
</dbReference>
<sequence length="172" mass="18112">MKKDTQVGIIMGSDSDLEVMAEAAKVLDEFGVSYDMTIASAHRSPELVYRHVTNAKSRGIKILIGGAGGSAHLAGVIASLTTLPVIGIPVRAKSLDGLDSLLSTVNMPPGVPVATVGINAGKNAGLLALQILATSDKNLEKKLIAYKKKLAEDTEKKGEKLLKIGYKKYLGK</sequence>
<comment type="caution">
    <text evidence="7">The sequence shown here is derived from an EMBL/GenBank/DDBJ whole genome shotgun (WGS) entry which is preliminary data.</text>
</comment>
<dbReference type="STRING" id="1801770.A3A01_00590"/>
<name>A0A1F6WV78_9BACT</name>
<feature type="binding site" evidence="3 5">
    <location>
        <position position="16"/>
    </location>
    <ligand>
        <name>substrate</name>
    </ligand>
</feature>
<gene>
    <name evidence="3" type="primary">purE</name>
    <name evidence="7" type="ORF">A3A01_00590</name>
</gene>
<dbReference type="InterPro" id="IPR033747">
    <property type="entry name" value="PurE_ClassI"/>
</dbReference>
<dbReference type="PANTHER" id="PTHR23046">
    <property type="entry name" value="PHOSPHORIBOSYLAMINOIMIDAZOLE CARBOXYLASE CATALYTIC SUBUNIT"/>
    <property type="match status" value="1"/>
</dbReference>
<evidence type="ECO:0000313" key="8">
    <source>
        <dbReference type="Proteomes" id="UP000179352"/>
    </source>
</evidence>
<proteinExistence type="inferred from homology"/>
<dbReference type="SMART" id="SM01001">
    <property type="entry name" value="AIRC"/>
    <property type="match status" value="1"/>
</dbReference>
<feature type="binding site" evidence="3 5">
    <location>
        <position position="43"/>
    </location>
    <ligand>
        <name>substrate</name>
    </ligand>
</feature>
<dbReference type="Proteomes" id="UP000179352">
    <property type="component" value="Unassembled WGS sequence"/>
</dbReference>
<dbReference type="AlphaFoldDB" id="A0A1F6WV78"/>
<dbReference type="SUPFAM" id="SSF52255">
    <property type="entry name" value="N5-CAIR mutase (phosphoribosylaminoimidazole carboxylase, PurE)"/>
    <property type="match status" value="1"/>
</dbReference>
<evidence type="ECO:0000256" key="2">
    <source>
        <dbReference type="ARBA" id="ARBA00023235"/>
    </source>
</evidence>
<feature type="domain" description="PurE" evidence="6">
    <location>
        <begin position="5"/>
        <end position="154"/>
    </location>
</feature>
<comment type="pathway">
    <text evidence="3 4">Purine metabolism; IMP biosynthesis via de novo pathway; 5-amino-1-(5-phospho-D-ribosyl)imidazole-4-carboxylate from 5-amino-1-(5-phospho-D-ribosyl)imidazole (N5-CAIR route): step 2/2.</text>
</comment>
<evidence type="ECO:0000259" key="6">
    <source>
        <dbReference type="SMART" id="SM01001"/>
    </source>
</evidence>
<comment type="similarity">
    <text evidence="3">Belongs to the AIR carboxylase family. Class I subfamily.</text>
</comment>
<dbReference type="UniPathway" id="UPA00074">
    <property type="reaction ID" value="UER00943"/>
</dbReference>
<dbReference type="PANTHER" id="PTHR23046:SF2">
    <property type="entry name" value="PHOSPHORIBOSYLAMINOIMIDAZOLE CARBOXYLASE"/>
    <property type="match status" value="1"/>
</dbReference>
<dbReference type="HAMAP" id="MF_01929">
    <property type="entry name" value="PurE_classI"/>
    <property type="match status" value="1"/>
</dbReference>
<dbReference type="InterPro" id="IPR024694">
    <property type="entry name" value="PurE_prokaryotes"/>
</dbReference>
<comment type="catalytic activity">
    <reaction evidence="3 4">
        <text>5-carboxyamino-1-(5-phospho-D-ribosyl)imidazole + H(+) = 5-amino-1-(5-phospho-D-ribosyl)imidazole-4-carboxylate</text>
        <dbReference type="Rhea" id="RHEA:13193"/>
        <dbReference type="ChEBI" id="CHEBI:15378"/>
        <dbReference type="ChEBI" id="CHEBI:58730"/>
        <dbReference type="ChEBI" id="CHEBI:77657"/>
        <dbReference type="EC" id="5.4.99.18"/>
    </reaction>
</comment>
<dbReference type="GO" id="GO:0006189">
    <property type="term" value="P:'de novo' IMP biosynthetic process"/>
    <property type="evidence" value="ECO:0007669"/>
    <property type="project" value="UniProtKB-UniRule"/>
</dbReference>
<feature type="binding site" evidence="3 5">
    <location>
        <position position="13"/>
    </location>
    <ligand>
        <name>substrate</name>
    </ligand>
</feature>
<dbReference type="PIRSF" id="PIRSF001338">
    <property type="entry name" value="AIR_carboxylase"/>
    <property type="match status" value="1"/>
</dbReference>
<evidence type="ECO:0000256" key="4">
    <source>
        <dbReference type="PIRNR" id="PIRNR001338"/>
    </source>
</evidence>
<comment type="function">
    <text evidence="3 4">Catalyzes the conversion of N5-carboxyaminoimidazole ribonucleotide (N5-CAIR) to 4-carboxy-5-aminoimidazole ribonucleotide (CAIR).</text>
</comment>
<accession>A0A1F6WV78</accession>
<dbReference type="InterPro" id="IPR000031">
    <property type="entry name" value="PurE_dom"/>
</dbReference>